<dbReference type="Proteomes" id="UP000042958">
    <property type="component" value="Unassembled WGS sequence"/>
</dbReference>
<evidence type="ECO:0000256" key="1">
    <source>
        <dbReference type="SAM" id="MobiDB-lite"/>
    </source>
</evidence>
<dbReference type="Pfam" id="PF12505">
    <property type="entry name" value="DUF3712"/>
    <property type="match status" value="1"/>
</dbReference>
<keyword evidence="2" id="KW-1133">Transmembrane helix</keyword>
<accession>A0A0F7U2R5</accession>
<dbReference type="InterPro" id="IPR022185">
    <property type="entry name" value="DUF3712"/>
</dbReference>
<dbReference type="STRING" id="104259.A0A0F7U2R5"/>
<dbReference type="InterPro" id="IPR046368">
    <property type="entry name" value="Tag1"/>
</dbReference>
<gene>
    <name evidence="3" type="ORF">PMG11_10466</name>
</gene>
<dbReference type="PANTHER" id="PTHR35895:SF2">
    <property type="match status" value="1"/>
</dbReference>
<reference evidence="4" key="1">
    <citation type="journal article" date="2015" name="Genome Announc.">
        <title>Draft genome sequence of the fungus Penicillium brasilianum MG11.</title>
        <authorList>
            <person name="Horn F."/>
            <person name="Linde J."/>
            <person name="Mattern D.J."/>
            <person name="Walther G."/>
            <person name="Guthke R."/>
            <person name="Brakhage A.A."/>
            <person name="Valiante V."/>
        </authorList>
    </citation>
    <scope>NUCLEOTIDE SEQUENCE [LARGE SCALE GENOMIC DNA]</scope>
    <source>
        <strain evidence="4">MG11</strain>
    </source>
</reference>
<proteinExistence type="predicted"/>
<feature type="transmembrane region" description="Helical" evidence="2">
    <location>
        <begin position="63"/>
        <end position="91"/>
    </location>
</feature>
<feature type="region of interest" description="Disordered" evidence="1">
    <location>
        <begin position="1"/>
        <end position="27"/>
    </location>
</feature>
<keyword evidence="2" id="KW-0812">Transmembrane</keyword>
<protein>
    <submittedName>
        <fullName evidence="3">Uncharacterized protein</fullName>
    </submittedName>
</protein>
<dbReference type="EMBL" id="CDHK01000013">
    <property type="protein sequence ID" value="CEJ61950.1"/>
    <property type="molecule type" value="Genomic_DNA"/>
</dbReference>
<feature type="compositionally biased region" description="Polar residues" evidence="1">
    <location>
        <begin position="11"/>
        <end position="23"/>
    </location>
</feature>
<evidence type="ECO:0000313" key="4">
    <source>
        <dbReference type="Proteomes" id="UP000042958"/>
    </source>
</evidence>
<dbReference type="OrthoDB" id="10039566at2759"/>
<dbReference type="AlphaFoldDB" id="A0A0F7U2R5"/>
<evidence type="ECO:0000256" key="2">
    <source>
        <dbReference type="SAM" id="Phobius"/>
    </source>
</evidence>
<keyword evidence="2" id="KW-0472">Membrane</keyword>
<dbReference type="GO" id="GO:0000329">
    <property type="term" value="C:fungal-type vacuole membrane"/>
    <property type="evidence" value="ECO:0007669"/>
    <property type="project" value="InterPro"/>
</dbReference>
<dbReference type="PANTHER" id="PTHR35895">
    <property type="entry name" value="CHROMOSOME 16, WHOLE GENOME SHOTGUN SEQUENCE"/>
    <property type="match status" value="1"/>
</dbReference>
<evidence type="ECO:0000313" key="3">
    <source>
        <dbReference type="EMBL" id="CEJ61950.1"/>
    </source>
</evidence>
<organism evidence="3 4">
    <name type="scientific">Penicillium brasilianum</name>
    <dbReference type="NCBI Taxonomy" id="104259"/>
    <lineage>
        <taxon>Eukaryota</taxon>
        <taxon>Fungi</taxon>
        <taxon>Dikarya</taxon>
        <taxon>Ascomycota</taxon>
        <taxon>Pezizomycotina</taxon>
        <taxon>Eurotiomycetes</taxon>
        <taxon>Eurotiomycetidae</taxon>
        <taxon>Eurotiales</taxon>
        <taxon>Aspergillaceae</taxon>
        <taxon>Penicillium</taxon>
    </lineage>
</organism>
<keyword evidence="4" id="KW-1185">Reference proteome</keyword>
<name>A0A0F7U2R5_PENBI</name>
<sequence>MHYGKEDGSSVIGSSRNVGSNKAPQALGDDLKHVESLGALEKSKSPRSLKSFRANVQKHWRRFWCCYLVAAIIFLAILLPVFFLVVIPAVAQRILNDTDLPVHSAQILDPKVSQVSFTLDTSLNVPMGLRIRTDPISLSLFHRDVQPMQPYLVVNLPSYSLKGNTNMTVTQNNTDILNEDQFIKTLTQAVYSKRFTMSAKGSTVGHLGALNAPLTIDKDIELDGLDKLSGFSIDSARVLLPKEADGTNLVGEATLPNHSVFTFALGNVTLNLMSSGLIIGQATILNVILKPGNNTVALRGRMEIATVLENLSEILVAQMDALVDGELELSASGNSTIYNGVHIKYYEQVLNNLTILTRVPILEILGGTLQGLLNDTDSSLGKILQNVTQILGNVSSSSDTSTIARSLRALV</sequence>